<organism evidence="1 2">
    <name type="scientific">Hexamita inflata</name>
    <dbReference type="NCBI Taxonomy" id="28002"/>
    <lineage>
        <taxon>Eukaryota</taxon>
        <taxon>Metamonada</taxon>
        <taxon>Diplomonadida</taxon>
        <taxon>Hexamitidae</taxon>
        <taxon>Hexamitinae</taxon>
        <taxon>Hexamita</taxon>
    </lineage>
</organism>
<evidence type="ECO:0000313" key="1">
    <source>
        <dbReference type="EMBL" id="CAL5992359.1"/>
    </source>
</evidence>
<accession>A0ABP1HE67</accession>
<comment type="caution">
    <text evidence="1">The sequence shown here is derived from an EMBL/GenBank/DDBJ whole genome shotgun (WGS) entry which is preliminary data.</text>
</comment>
<keyword evidence="2" id="KW-1185">Reference proteome</keyword>
<dbReference type="Proteomes" id="UP001642409">
    <property type="component" value="Unassembled WGS sequence"/>
</dbReference>
<evidence type="ECO:0000313" key="2">
    <source>
        <dbReference type="Proteomes" id="UP001642409"/>
    </source>
</evidence>
<protein>
    <submittedName>
        <fullName evidence="1">Hypothetical_protein</fullName>
    </submittedName>
</protein>
<gene>
    <name evidence="1" type="ORF">HINF_LOCUS12546</name>
</gene>
<dbReference type="EMBL" id="CAXDID020000028">
    <property type="protein sequence ID" value="CAL5992359.1"/>
    <property type="molecule type" value="Genomic_DNA"/>
</dbReference>
<proteinExistence type="predicted"/>
<sequence length="115" mass="13891">MNLINFKYQQIRQKQHKYCLNFIITFNSVHNLPNTFIEEQFEQISQIHFENMIQTFQFKSELFKQLISSKCPSRSESLSIDQIPLNRFKMQMLETIEDYENQITEEENGDLSLFK</sequence>
<reference evidence="1 2" key="1">
    <citation type="submission" date="2024-07" db="EMBL/GenBank/DDBJ databases">
        <authorList>
            <person name="Akdeniz Z."/>
        </authorList>
    </citation>
    <scope>NUCLEOTIDE SEQUENCE [LARGE SCALE GENOMIC DNA]</scope>
</reference>
<name>A0ABP1HE67_9EUKA</name>